<evidence type="ECO:0000313" key="6">
    <source>
        <dbReference type="Proteomes" id="UP001500689"/>
    </source>
</evidence>
<gene>
    <name evidence="5" type="ORF">GCM10022222_52430</name>
</gene>
<keyword evidence="1" id="KW-0489">Methyltransferase</keyword>
<keyword evidence="2" id="KW-0808">Transferase</keyword>
<keyword evidence="6" id="KW-1185">Reference proteome</keyword>
<dbReference type="SUPFAM" id="SSF53335">
    <property type="entry name" value="S-adenosyl-L-methionine-dependent methyltransferases"/>
    <property type="match status" value="1"/>
</dbReference>
<dbReference type="EMBL" id="BAAAZN010000012">
    <property type="protein sequence ID" value="GAA3562236.1"/>
    <property type="molecule type" value="Genomic_DNA"/>
</dbReference>
<dbReference type="Gene3D" id="3.40.50.150">
    <property type="entry name" value="Vaccinia Virus protein VP39"/>
    <property type="match status" value="1"/>
</dbReference>
<dbReference type="InterPro" id="IPR016461">
    <property type="entry name" value="COMT-like"/>
</dbReference>
<name>A0ABP6X8K3_9PSEU</name>
<dbReference type="PANTHER" id="PTHR43712:SF2">
    <property type="entry name" value="O-METHYLTRANSFERASE CICE"/>
    <property type="match status" value="1"/>
</dbReference>
<dbReference type="PANTHER" id="PTHR43712">
    <property type="entry name" value="PUTATIVE (AFU_ORTHOLOGUE AFUA_4G14580)-RELATED"/>
    <property type="match status" value="1"/>
</dbReference>
<sequence>MPGDMFESVPDTGDVYLLSRVLQDWPDEACLTVLRNCRAAMRPGTTLLVVDRVVPDDGSFDLALLWDLHLMMMMGGGQRTAAEYRALFEAAGLVPGEMLPLPLDTYLLTATAGPDQPT</sequence>
<dbReference type="Proteomes" id="UP001500689">
    <property type="component" value="Unassembled WGS sequence"/>
</dbReference>
<evidence type="ECO:0000256" key="2">
    <source>
        <dbReference type="ARBA" id="ARBA00022679"/>
    </source>
</evidence>
<dbReference type="InterPro" id="IPR001077">
    <property type="entry name" value="COMT_C"/>
</dbReference>
<organism evidence="5 6">
    <name type="scientific">Amycolatopsis ultiminotia</name>
    <dbReference type="NCBI Taxonomy" id="543629"/>
    <lineage>
        <taxon>Bacteria</taxon>
        <taxon>Bacillati</taxon>
        <taxon>Actinomycetota</taxon>
        <taxon>Actinomycetes</taxon>
        <taxon>Pseudonocardiales</taxon>
        <taxon>Pseudonocardiaceae</taxon>
        <taxon>Amycolatopsis</taxon>
    </lineage>
</organism>
<dbReference type="Pfam" id="PF00891">
    <property type="entry name" value="Methyltransf_2"/>
    <property type="match status" value="1"/>
</dbReference>
<protein>
    <recommendedName>
        <fullName evidence="4">O-methyltransferase C-terminal domain-containing protein</fullName>
    </recommendedName>
</protein>
<feature type="domain" description="O-methyltransferase C-terminal" evidence="4">
    <location>
        <begin position="3"/>
        <end position="92"/>
    </location>
</feature>
<evidence type="ECO:0000313" key="5">
    <source>
        <dbReference type="EMBL" id="GAA3562236.1"/>
    </source>
</evidence>
<comment type="caution">
    <text evidence="5">The sequence shown here is derived from an EMBL/GenBank/DDBJ whole genome shotgun (WGS) entry which is preliminary data.</text>
</comment>
<evidence type="ECO:0000256" key="3">
    <source>
        <dbReference type="ARBA" id="ARBA00022691"/>
    </source>
</evidence>
<evidence type="ECO:0000259" key="4">
    <source>
        <dbReference type="Pfam" id="PF00891"/>
    </source>
</evidence>
<reference evidence="6" key="1">
    <citation type="journal article" date="2019" name="Int. J. Syst. Evol. Microbiol.">
        <title>The Global Catalogue of Microorganisms (GCM) 10K type strain sequencing project: providing services to taxonomists for standard genome sequencing and annotation.</title>
        <authorList>
            <consortium name="The Broad Institute Genomics Platform"/>
            <consortium name="The Broad Institute Genome Sequencing Center for Infectious Disease"/>
            <person name="Wu L."/>
            <person name="Ma J."/>
        </authorList>
    </citation>
    <scope>NUCLEOTIDE SEQUENCE [LARGE SCALE GENOMIC DNA]</scope>
    <source>
        <strain evidence="6">JCM 16898</strain>
    </source>
</reference>
<evidence type="ECO:0000256" key="1">
    <source>
        <dbReference type="ARBA" id="ARBA00022603"/>
    </source>
</evidence>
<dbReference type="PROSITE" id="PS51683">
    <property type="entry name" value="SAM_OMT_II"/>
    <property type="match status" value="1"/>
</dbReference>
<dbReference type="InterPro" id="IPR029063">
    <property type="entry name" value="SAM-dependent_MTases_sf"/>
</dbReference>
<accession>A0ABP6X8K3</accession>
<keyword evidence="3" id="KW-0949">S-adenosyl-L-methionine</keyword>
<proteinExistence type="predicted"/>